<dbReference type="AlphaFoldDB" id="A0AA36CNL5"/>
<organism evidence="1 2">
    <name type="scientific">Mesorhabditis spiculigera</name>
    <dbReference type="NCBI Taxonomy" id="96644"/>
    <lineage>
        <taxon>Eukaryota</taxon>
        <taxon>Metazoa</taxon>
        <taxon>Ecdysozoa</taxon>
        <taxon>Nematoda</taxon>
        <taxon>Chromadorea</taxon>
        <taxon>Rhabditida</taxon>
        <taxon>Rhabditina</taxon>
        <taxon>Rhabditomorpha</taxon>
        <taxon>Rhabditoidea</taxon>
        <taxon>Rhabditidae</taxon>
        <taxon>Mesorhabditinae</taxon>
        <taxon>Mesorhabditis</taxon>
    </lineage>
</organism>
<accession>A0AA36CNL5</accession>
<dbReference type="EMBL" id="CATQJA010002568">
    <property type="protein sequence ID" value="CAJ0571518.1"/>
    <property type="molecule type" value="Genomic_DNA"/>
</dbReference>
<name>A0AA36CNL5_9BILA</name>
<sequence>MYFRRSLIWRLLRDNFARQARRAQTIRNIDRERREFAELLVQSVSRARRSVASTVVESAKCEHIDLVDCSEYDNQEMSCMLTASGMTCCVCLGRLELIKGASRFLRTQDGPARRRLHKSRTKPLE</sequence>
<dbReference type="Proteomes" id="UP001177023">
    <property type="component" value="Unassembled WGS sequence"/>
</dbReference>
<gene>
    <name evidence="1" type="ORF">MSPICULIGERA_LOCUS9922</name>
</gene>
<feature type="non-terminal residue" evidence="1">
    <location>
        <position position="125"/>
    </location>
</feature>
<proteinExistence type="predicted"/>
<reference evidence="1" key="1">
    <citation type="submission" date="2023-06" db="EMBL/GenBank/DDBJ databases">
        <authorList>
            <person name="Delattre M."/>
        </authorList>
    </citation>
    <scope>NUCLEOTIDE SEQUENCE</scope>
    <source>
        <strain evidence="1">AF72</strain>
    </source>
</reference>
<protein>
    <submittedName>
        <fullName evidence="1">Uncharacterized protein</fullName>
    </submittedName>
</protein>
<evidence type="ECO:0000313" key="1">
    <source>
        <dbReference type="EMBL" id="CAJ0571518.1"/>
    </source>
</evidence>
<evidence type="ECO:0000313" key="2">
    <source>
        <dbReference type="Proteomes" id="UP001177023"/>
    </source>
</evidence>
<keyword evidence="2" id="KW-1185">Reference proteome</keyword>
<comment type="caution">
    <text evidence="1">The sequence shown here is derived from an EMBL/GenBank/DDBJ whole genome shotgun (WGS) entry which is preliminary data.</text>
</comment>